<dbReference type="PANTHER" id="PTHR45646:SF11">
    <property type="entry name" value="SERINE_THREONINE-PROTEIN KINASE DOA"/>
    <property type="match status" value="1"/>
</dbReference>
<proteinExistence type="predicted"/>
<keyword evidence="1" id="KW-0723">Serine/threonine-protein kinase</keyword>
<dbReference type="InterPro" id="IPR051175">
    <property type="entry name" value="CLK_kinases"/>
</dbReference>
<evidence type="ECO:0000256" key="2">
    <source>
        <dbReference type="ARBA" id="ARBA00022679"/>
    </source>
</evidence>
<dbReference type="AlphaFoldDB" id="A0AAW0QAR1"/>
<name>A0AAW0QAR1_9PEZI</name>
<protein>
    <recommendedName>
        <fullName evidence="7">Protein kinase domain-containing protein</fullName>
    </recommendedName>
</protein>
<keyword evidence="9" id="KW-1185">Reference proteome</keyword>
<dbReference type="GO" id="GO:0005524">
    <property type="term" value="F:ATP binding"/>
    <property type="evidence" value="ECO:0007669"/>
    <property type="project" value="UniProtKB-UniRule"/>
</dbReference>
<sequence length="418" mass="48140">MASLLRRLPWPGRAWKPIAFSNSNFARIPLEEKIEEELFPDYLASRYYPVRIGEVLRDRFQIVGKLGFGATSTVWLARDLNGRRHVALKLFVNSESMGKQLEHELSMYRRISTSAARHTGREAVRNLLDSFDVSGPDGSHRCLVHPPLWESTQTFLHRNPVRRLPSPVLAFILRRLFLALDFLHVECQMIHTAGVDCRRTDIKADNIMFGINDDSVFTAFEDQELHKPSRRKLFDDGRAIYLSRELQMPKDWGAPVLCDFGSAVLDDREHLEDVQPDIYRAPEVILEAPWSNQIDIWNTGCMIWDLFEGGHLFTGQDMEHQTYRSRAHLAEIAALLGPPPRALLKSGKSSHKYFTDQGDFRPDFLVPSTVPLENRETNLEGADRERFLAMMRKMLQWDPVKRSSAKELAEDEWITTNI</sequence>
<dbReference type="InterPro" id="IPR011009">
    <property type="entry name" value="Kinase-like_dom_sf"/>
</dbReference>
<feature type="domain" description="Protein kinase" evidence="7">
    <location>
        <begin position="60"/>
        <end position="414"/>
    </location>
</feature>
<evidence type="ECO:0000256" key="1">
    <source>
        <dbReference type="ARBA" id="ARBA00022527"/>
    </source>
</evidence>
<reference evidence="8 9" key="1">
    <citation type="submission" date="2023-01" db="EMBL/GenBank/DDBJ databases">
        <title>Analysis of 21 Apiospora genomes using comparative genomics revels a genus with tremendous synthesis potential of carbohydrate active enzymes and secondary metabolites.</title>
        <authorList>
            <person name="Sorensen T."/>
        </authorList>
    </citation>
    <scope>NUCLEOTIDE SEQUENCE [LARGE SCALE GENOMIC DNA]</scope>
    <source>
        <strain evidence="8 9">CBS 117206</strain>
    </source>
</reference>
<dbReference type="GO" id="GO:0005634">
    <property type="term" value="C:nucleus"/>
    <property type="evidence" value="ECO:0007669"/>
    <property type="project" value="TreeGrafter"/>
</dbReference>
<dbReference type="EMBL" id="JAQQWP010000009">
    <property type="protein sequence ID" value="KAK8099812.1"/>
    <property type="molecule type" value="Genomic_DNA"/>
</dbReference>
<evidence type="ECO:0000256" key="4">
    <source>
        <dbReference type="ARBA" id="ARBA00022777"/>
    </source>
</evidence>
<dbReference type="PANTHER" id="PTHR45646">
    <property type="entry name" value="SERINE/THREONINE-PROTEIN KINASE DOA-RELATED"/>
    <property type="match status" value="1"/>
</dbReference>
<dbReference type="Proteomes" id="UP001392437">
    <property type="component" value="Unassembled WGS sequence"/>
</dbReference>
<keyword evidence="3 6" id="KW-0547">Nucleotide-binding</keyword>
<keyword evidence="4" id="KW-0418">Kinase</keyword>
<dbReference type="Gene3D" id="3.30.200.20">
    <property type="entry name" value="Phosphorylase Kinase, domain 1"/>
    <property type="match status" value="1"/>
</dbReference>
<dbReference type="GO" id="GO:0004674">
    <property type="term" value="F:protein serine/threonine kinase activity"/>
    <property type="evidence" value="ECO:0007669"/>
    <property type="project" value="UniProtKB-KW"/>
</dbReference>
<dbReference type="SMART" id="SM00220">
    <property type="entry name" value="S_TKc"/>
    <property type="match status" value="1"/>
</dbReference>
<keyword evidence="2" id="KW-0808">Transferase</keyword>
<evidence type="ECO:0000256" key="6">
    <source>
        <dbReference type="PROSITE-ProRule" id="PRU10141"/>
    </source>
</evidence>
<dbReference type="Pfam" id="PF00069">
    <property type="entry name" value="Pkinase"/>
    <property type="match status" value="1"/>
</dbReference>
<dbReference type="PROSITE" id="PS50011">
    <property type="entry name" value="PROTEIN_KINASE_DOM"/>
    <property type="match status" value="1"/>
</dbReference>
<gene>
    <name evidence="8" type="ORF">PG999_010186</name>
</gene>
<evidence type="ECO:0000313" key="9">
    <source>
        <dbReference type="Proteomes" id="UP001392437"/>
    </source>
</evidence>
<evidence type="ECO:0000256" key="3">
    <source>
        <dbReference type="ARBA" id="ARBA00022741"/>
    </source>
</evidence>
<dbReference type="InterPro" id="IPR017441">
    <property type="entry name" value="Protein_kinase_ATP_BS"/>
</dbReference>
<dbReference type="SUPFAM" id="SSF56112">
    <property type="entry name" value="Protein kinase-like (PK-like)"/>
    <property type="match status" value="1"/>
</dbReference>
<dbReference type="Gene3D" id="1.10.510.10">
    <property type="entry name" value="Transferase(Phosphotransferase) domain 1"/>
    <property type="match status" value="1"/>
</dbReference>
<comment type="caution">
    <text evidence="8">The sequence shown here is derived from an EMBL/GenBank/DDBJ whole genome shotgun (WGS) entry which is preliminary data.</text>
</comment>
<dbReference type="PROSITE" id="PS00107">
    <property type="entry name" value="PROTEIN_KINASE_ATP"/>
    <property type="match status" value="1"/>
</dbReference>
<keyword evidence="5 6" id="KW-0067">ATP-binding</keyword>
<evidence type="ECO:0000256" key="5">
    <source>
        <dbReference type="ARBA" id="ARBA00022840"/>
    </source>
</evidence>
<accession>A0AAW0QAR1</accession>
<dbReference type="InterPro" id="IPR000719">
    <property type="entry name" value="Prot_kinase_dom"/>
</dbReference>
<organism evidence="8 9">
    <name type="scientific">Apiospora kogelbergensis</name>
    <dbReference type="NCBI Taxonomy" id="1337665"/>
    <lineage>
        <taxon>Eukaryota</taxon>
        <taxon>Fungi</taxon>
        <taxon>Dikarya</taxon>
        <taxon>Ascomycota</taxon>
        <taxon>Pezizomycotina</taxon>
        <taxon>Sordariomycetes</taxon>
        <taxon>Xylariomycetidae</taxon>
        <taxon>Amphisphaeriales</taxon>
        <taxon>Apiosporaceae</taxon>
        <taxon>Apiospora</taxon>
    </lineage>
</organism>
<evidence type="ECO:0000259" key="7">
    <source>
        <dbReference type="PROSITE" id="PS50011"/>
    </source>
</evidence>
<evidence type="ECO:0000313" key="8">
    <source>
        <dbReference type="EMBL" id="KAK8099812.1"/>
    </source>
</evidence>
<feature type="binding site" evidence="6">
    <location>
        <position position="89"/>
    </location>
    <ligand>
        <name>ATP</name>
        <dbReference type="ChEBI" id="CHEBI:30616"/>
    </ligand>
</feature>
<dbReference type="GO" id="GO:0043484">
    <property type="term" value="P:regulation of RNA splicing"/>
    <property type="evidence" value="ECO:0007669"/>
    <property type="project" value="TreeGrafter"/>
</dbReference>